<keyword evidence="3" id="KW-0804">Transcription</keyword>
<organism evidence="5 6">
    <name type="scientific">Sinomicrobium pectinilyticum</name>
    <dbReference type="NCBI Taxonomy" id="1084421"/>
    <lineage>
        <taxon>Bacteria</taxon>
        <taxon>Pseudomonadati</taxon>
        <taxon>Bacteroidota</taxon>
        <taxon>Flavobacteriia</taxon>
        <taxon>Flavobacteriales</taxon>
        <taxon>Flavobacteriaceae</taxon>
        <taxon>Sinomicrobium</taxon>
    </lineage>
</organism>
<dbReference type="Proteomes" id="UP000267469">
    <property type="component" value="Unassembled WGS sequence"/>
</dbReference>
<dbReference type="SUPFAM" id="SSF46689">
    <property type="entry name" value="Homeodomain-like"/>
    <property type="match status" value="1"/>
</dbReference>
<dbReference type="AlphaFoldDB" id="A0A3N0EQD8"/>
<evidence type="ECO:0000259" key="4">
    <source>
        <dbReference type="PROSITE" id="PS01124"/>
    </source>
</evidence>
<keyword evidence="6" id="KW-1185">Reference proteome</keyword>
<evidence type="ECO:0000256" key="2">
    <source>
        <dbReference type="ARBA" id="ARBA00023125"/>
    </source>
</evidence>
<dbReference type="Pfam" id="PF12833">
    <property type="entry name" value="HTH_18"/>
    <property type="match status" value="1"/>
</dbReference>
<dbReference type="PANTHER" id="PTHR47893">
    <property type="entry name" value="REGULATORY PROTEIN PCHR"/>
    <property type="match status" value="1"/>
</dbReference>
<sequence length="340" mass="39667">MEWFFSFSYDKNFFDKLIEQSGKYNLDRHIYVRNNWMVARFPDAHLECAYEQIEQGLVLNFARCSSTDQLPENSLIWLPSQGEEYYFLKLELSDRPATVSAFEKVLSKTDSRVPQSFLVSSGSYFKVKLEGGIKQDALLIGISMSRDFLLYYLDHLFPPGHPVLSGIKSGTFRYHRMQINQAIFEEMDKLNKSDVLPRNDKFAIKAHVYSLLDRYFKKLLVYSQEEEAPVSRYYLEEMSYAREQLLAAVASEELPPAIPEISRTLGMSERKFEALFKSAYGVTYYNFFLQARMNRAGELLAQGRYSVSEVARMVGYQHLGHFSRIFKRFHGCLPREFKVF</sequence>
<dbReference type="InterPro" id="IPR018060">
    <property type="entry name" value="HTH_AraC"/>
</dbReference>
<gene>
    <name evidence="5" type="ORF">ED312_07235</name>
</gene>
<dbReference type="OrthoDB" id="799767at2"/>
<dbReference type="GO" id="GO:0003700">
    <property type="term" value="F:DNA-binding transcription factor activity"/>
    <property type="evidence" value="ECO:0007669"/>
    <property type="project" value="InterPro"/>
</dbReference>
<dbReference type="GO" id="GO:0043565">
    <property type="term" value="F:sequence-specific DNA binding"/>
    <property type="evidence" value="ECO:0007669"/>
    <property type="project" value="InterPro"/>
</dbReference>
<accession>A0A3N0EQD8</accession>
<evidence type="ECO:0000313" key="6">
    <source>
        <dbReference type="Proteomes" id="UP000267469"/>
    </source>
</evidence>
<keyword evidence="1" id="KW-0805">Transcription regulation</keyword>
<dbReference type="InterPro" id="IPR020449">
    <property type="entry name" value="Tscrpt_reg_AraC-type_HTH"/>
</dbReference>
<dbReference type="InterPro" id="IPR053142">
    <property type="entry name" value="PchR_regulatory_protein"/>
</dbReference>
<evidence type="ECO:0000256" key="1">
    <source>
        <dbReference type="ARBA" id="ARBA00023015"/>
    </source>
</evidence>
<dbReference type="PRINTS" id="PR00032">
    <property type="entry name" value="HTHARAC"/>
</dbReference>
<proteinExistence type="predicted"/>
<dbReference type="SMART" id="SM00342">
    <property type="entry name" value="HTH_ARAC"/>
    <property type="match status" value="1"/>
</dbReference>
<dbReference type="EMBL" id="RJTM01000035">
    <property type="protein sequence ID" value="RNL89899.1"/>
    <property type="molecule type" value="Genomic_DNA"/>
</dbReference>
<evidence type="ECO:0000313" key="5">
    <source>
        <dbReference type="EMBL" id="RNL89899.1"/>
    </source>
</evidence>
<dbReference type="Gene3D" id="1.10.10.60">
    <property type="entry name" value="Homeodomain-like"/>
    <property type="match status" value="2"/>
</dbReference>
<dbReference type="PANTHER" id="PTHR47893:SF1">
    <property type="entry name" value="REGULATORY PROTEIN PCHR"/>
    <property type="match status" value="1"/>
</dbReference>
<keyword evidence="2" id="KW-0238">DNA-binding</keyword>
<name>A0A3N0EQD8_SINP1</name>
<comment type="caution">
    <text evidence="5">The sequence shown here is derived from an EMBL/GenBank/DDBJ whole genome shotgun (WGS) entry which is preliminary data.</text>
</comment>
<dbReference type="PROSITE" id="PS01124">
    <property type="entry name" value="HTH_ARAC_FAMILY_2"/>
    <property type="match status" value="1"/>
</dbReference>
<dbReference type="RefSeq" id="WP_123215336.1">
    <property type="nucleotide sequence ID" value="NZ_RJTM01000035.1"/>
</dbReference>
<reference evidence="5 6" key="1">
    <citation type="submission" date="2018-10" db="EMBL/GenBank/DDBJ databases">
        <title>Sinomicrobium pectinilyticum sp. nov., a pectinase-producing bacterium isolated from alkaline and saline soil, and emended description of the genus Sinomicrobium.</title>
        <authorList>
            <person name="Cheng B."/>
            <person name="Li C."/>
            <person name="Lai Q."/>
            <person name="Du M."/>
            <person name="Shao Z."/>
            <person name="Xu P."/>
            <person name="Yang C."/>
        </authorList>
    </citation>
    <scope>NUCLEOTIDE SEQUENCE [LARGE SCALE GENOMIC DNA]</scope>
    <source>
        <strain evidence="5 6">5DNS001</strain>
    </source>
</reference>
<evidence type="ECO:0000256" key="3">
    <source>
        <dbReference type="ARBA" id="ARBA00023163"/>
    </source>
</evidence>
<feature type="domain" description="HTH araC/xylS-type" evidence="4">
    <location>
        <begin position="239"/>
        <end position="340"/>
    </location>
</feature>
<protein>
    <submittedName>
        <fullName evidence="5">AraC family transcriptional regulator</fullName>
    </submittedName>
</protein>
<dbReference type="InterPro" id="IPR009057">
    <property type="entry name" value="Homeodomain-like_sf"/>
</dbReference>